<dbReference type="VEuPathDB" id="AmoebaDB:DDB_G0279071"/>
<protein>
    <submittedName>
        <fullName evidence="1">Uncharacterized protein</fullName>
    </submittedName>
</protein>
<dbReference type="InParanoid" id="Q54XD7"/>
<name>Q54XD7_DICDI</name>
<dbReference type="AlphaFoldDB" id="Q54XD7"/>
<dbReference type="STRING" id="44689.Q54XD7"/>
<evidence type="ECO:0000313" key="2">
    <source>
        <dbReference type="Proteomes" id="UP000002195"/>
    </source>
</evidence>
<dbReference type="PaxDb" id="44689-DDB0218143"/>
<dbReference type="EMBL" id="AAFI02000026">
    <property type="protein sequence ID" value="EAL67957.1"/>
    <property type="molecule type" value="Genomic_DNA"/>
</dbReference>
<comment type="caution">
    <text evidence="1">The sequence shown here is derived from an EMBL/GenBank/DDBJ whole genome shotgun (WGS) entry which is preliminary data.</text>
</comment>
<evidence type="ECO:0000313" key="1">
    <source>
        <dbReference type="EMBL" id="EAL67957.1"/>
    </source>
</evidence>
<sequence length="95" mass="11194">MKENAMDEAFANKEGNHSRLALKTFGQLGRYNIEHYERCQSTISRVYKYVNKENINVLYSFLICCELSAYAFHEKSYGRIWCKGSFLFPCPFNCR</sequence>
<dbReference type="KEGG" id="ddi:DDB_G0279071"/>
<reference evidence="1 2" key="1">
    <citation type="journal article" date="2005" name="Nature">
        <title>The genome of the social amoeba Dictyostelium discoideum.</title>
        <authorList>
            <consortium name="The Dictyostelium discoideum Sequencing Consortium"/>
            <person name="Eichinger L."/>
            <person name="Pachebat J.A."/>
            <person name="Glockner G."/>
            <person name="Rajandream M.A."/>
            <person name="Sucgang R."/>
            <person name="Berriman M."/>
            <person name="Song J."/>
            <person name="Olsen R."/>
            <person name="Szafranski K."/>
            <person name="Xu Q."/>
            <person name="Tunggal B."/>
            <person name="Kummerfeld S."/>
            <person name="Madera M."/>
            <person name="Konfortov B.A."/>
            <person name="Rivero F."/>
            <person name="Bankier A.T."/>
            <person name="Lehmann R."/>
            <person name="Hamlin N."/>
            <person name="Davies R."/>
            <person name="Gaudet P."/>
            <person name="Fey P."/>
            <person name="Pilcher K."/>
            <person name="Chen G."/>
            <person name="Saunders D."/>
            <person name="Sodergren E."/>
            <person name="Davis P."/>
            <person name="Kerhornou A."/>
            <person name="Nie X."/>
            <person name="Hall N."/>
            <person name="Anjard C."/>
            <person name="Hemphill L."/>
            <person name="Bason N."/>
            <person name="Farbrother P."/>
            <person name="Desany B."/>
            <person name="Just E."/>
            <person name="Morio T."/>
            <person name="Rost R."/>
            <person name="Churcher C."/>
            <person name="Cooper J."/>
            <person name="Haydock S."/>
            <person name="van Driessche N."/>
            <person name="Cronin A."/>
            <person name="Goodhead I."/>
            <person name="Muzny D."/>
            <person name="Mourier T."/>
            <person name="Pain A."/>
            <person name="Lu M."/>
            <person name="Harper D."/>
            <person name="Lindsay R."/>
            <person name="Hauser H."/>
            <person name="James K."/>
            <person name="Quiles M."/>
            <person name="Madan Babu M."/>
            <person name="Saito T."/>
            <person name="Buchrieser C."/>
            <person name="Wardroper A."/>
            <person name="Felder M."/>
            <person name="Thangavelu M."/>
            <person name="Johnson D."/>
            <person name="Knights A."/>
            <person name="Loulseged H."/>
            <person name="Mungall K."/>
            <person name="Oliver K."/>
            <person name="Price C."/>
            <person name="Quail M.A."/>
            <person name="Urushihara H."/>
            <person name="Hernandez J."/>
            <person name="Rabbinowitsch E."/>
            <person name="Steffen D."/>
            <person name="Sanders M."/>
            <person name="Ma J."/>
            <person name="Kohara Y."/>
            <person name="Sharp S."/>
            <person name="Simmonds M."/>
            <person name="Spiegler S."/>
            <person name="Tivey A."/>
            <person name="Sugano S."/>
            <person name="White B."/>
            <person name="Walker D."/>
            <person name="Woodward J."/>
            <person name="Winckler T."/>
            <person name="Tanaka Y."/>
            <person name="Shaulsky G."/>
            <person name="Schleicher M."/>
            <person name="Weinstock G."/>
            <person name="Rosenthal A."/>
            <person name="Cox E.C."/>
            <person name="Chisholm R.L."/>
            <person name="Gibbs R."/>
            <person name="Loomis W.F."/>
            <person name="Platzer M."/>
            <person name="Kay R.R."/>
            <person name="Williams J."/>
            <person name="Dear P.H."/>
            <person name="Noegel A.A."/>
            <person name="Barrell B."/>
            <person name="Kuspa A."/>
        </authorList>
    </citation>
    <scope>NUCLEOTIDE SEQUENCE [LARGE SCALE GENOMIC DNA]</scope>
    <source>
        <strain evidence="1 2">AX4</strain>
    </source>
</reference>
<proteinExistence type="predicted"/>
<organism evidence="1 2">
    <name type="scientific">Dictyostelium discoideum</name>
    <name type="common">Social amoeba</name>
    <dbReference type="NCBI Taxonomy" id="44689"/>
    <lineage>
        <taxon>Eukaryota</taxon>
        <taxon>Amoebozoa</taxon>
        <taxon>Evosea</taxon>
        <taxon>Eumycetozoa</taxon>
        <taxon>Dictyostelia</taxon>
        <taxon>Dictyosteliales</taxon>
        <taxon>Dictyosteliaceae</taxon>
        <taxon>Dictyostelium</taxon>
    </lineage>
</organism>
<dbReference type="Proteomes" id="UP000002195">
    <property type="component" value="Unassembled WGS sequence"/>
</dbReference>
<accession>Q54XD7</accession>
<dbReference type="RefSeq" id="XP_641924.1">
    <property type="nucleotide sequence ID" value="XM_636832.1"/>
</dbReference>
<dbReference type="HOGENOM" id="CLU_2377169_0_0_1"/>
<gene>
    <name evidence="1" type="ORF">DDB_G0279071</name>
</gene>
<dbReference type="GeneID" id="8621838"/>
<keyword evidence="2" id="KW-1185">Reference proteome</keyword>